<evidence type="ECO:0000313" key="2">
    <source>
        <dbReference type="EMBL" id="QJQ00028.1"/>
    </source>
</evidence>
<feature type="compositionally biased region" description="Basic and acidic residues" evidence="1">
    <location>
        <begin position="200"/>
        <end position="209"/>
    </location>
</feature>
<sequence>MHLDQPLSDAEFDELDDFLLSDRCADDVMTMDTLHGYLTALAIGPQEVLMAEWLPRVWGSRPEDTPKFKNGKEAERITSLIARSMNEIAITFEVAPKEYEPLFCEREHEGKPLLDAEAWAWGFWEGIQLRAAQWDEIFHSNLAPLMRPIYLLGSDELEEEETKLIDDPIKTHKLAIEIEAAIPHIHRYWAPKRKSAVEQVQRDAPKTGRNDPCPCGSGKKYKKCCGADSGESSESGNSEE</sequence>
<gene>
    <name evidence="2" type="ORF">C798_07215</name>
</gene>
<dbReference type="SUPFAM" id="SSF103642">
    <property type="entry name" value="Sec-C motif"/>
    <property type="match status" value="1"/>
</dbReference>
<dbReference type="Gene3D" id="1.20.120.740">
    <property type="entry name" value="YgfB uncharacterised protein family UPF0149, PF03695"/>
    <property type="match status" value="1"/>
</dbReference>
<dbReference type="InterPro" id="IPR011978">
    <property type="entry name" value="YgfB-like"/>
</dbReference>
<dbReference type="InterPro" id="IPR004027">
    <property type="entry name" value="SEC_C_motif"/>
</dbReference>
<dbReference type="EMBL" id="CP008956">
    <property type="protein sequence ID" value="QJQ00028.1"/>
    <property type="molecule type" value="Genomic_DNA"/>
</dbReference>
<dbReference type="NCBIfam" id="TIGR02292">
    <property type="entry name" value="ygfB_yecA"/>
    <property type="match status" value="1"/>
</dbReference>
<accession>A0A6M3ZN10</accession>
<feature type="compositionally biased region" description="Low complexity" evidence="1">
    <location>
        <begin position="213"/>
        <end position="240"/>
    </location>
</feature>
<dbReference type="PANTHER" id="PTHR33747:SF1">
    <property type="entry name" value="ADENYLATE CYCLASE-ASSOCIATED CAP C-TERMINAL DOMAIN-CONTAINING PROTEIN"/>
    <property type="match status" value="1"/>
</dbReference>
<dbReference type="RefSeq" id="WP_017454022.1">
    <property type="nucleotide sequence ID" value="NZ_CP008956.1"/>
</dbReference>
<dbReference type="Pfam" id="PF02810">
    <property type="entry name" value="SEC-C"/>
    <property type="match status" value="1"/>
</dbReference>
<reference evidence="2 3" key="1">
    <citation type="journal article" date="2012" name="J. Bacteriol.">
        <title>Genome sequence of the pathogenic Herbaspirillum seropedicae strain Os34, isolated from rice roots.</title>
        <authorList>
            <person name="Ye W."/>
            <person name="Ye S."/>
            <person name="Liu J."/>
            <person name="Chang S."/>
            <person name="Chen M."/>
            <person name="Zhu B."/>
            <person name="Guo L."/>
            <person name="An Q."/>
        </authorList>
    </citation>
    <scope>NUCLEOTIDE SEQUENCE [LARGE SCALE GENOMIC DNA]</scope>
    <source>
        <strain evidence="2 3">Os34</strain>
    </source>
</reference>
<evidence type="ECO:0000313" key="3">
    <source>
        <dbReference type="Proteomes" id="UP000501648"/>
    </source>
</evidence>
<organism evidence="2 3">
    <name type="scientific">Herbaspirillum rubrisubalbicans Os34</name>
    <dbReference type="NCBI Taxonomy" id="1235827"/>
    <lineage>
        <taxon>Bacteria</taxon>
        <taxon>Pseudomonadati</taxon>
        <taxon>Pseudomonadota</taxon>
        <taxon>Betaproteobacteria</taxon>
        <taxon>Burkholderiales</taxon>
        <taxon>Oxalobacteraceae</taxon>
        <taxon>Herbaspirillum</taxon>
    </lineage>
</organism>
<dbReference type="PANTHER" id="PTHR33747">
    <property type="entry name" value="UPF0225 PROTEIN SCO1677"/>
    <property type="match status" value="1"/>
</dbReference>
<dbReference type="SUPFAM" id="SSF101327">
    <property type="entry name" value="YgfB-like"/>
    <property type="match status" value="1"/>
</dbReference>
<feature type="region of interest" description="Disordered" evidence="1">
    <location>
        <begin position="196"/>
        <end position="240"/>
    </location>
</feature>
<proteinExistence type="predicted"/>
<dbReference type="AlphaFoldDB" id="A0A6M3ZN10"/>
<dbReference type="NCBIfam" id="NF007704">
    <property type="entry name" value="PRK10396.1"/>
    <property type="match status" value="1"/>
</dbReference>
<dbReference type="Proteomes" id="UP000501648">
    <property type="component" value="Chromosome"/>
</dbReference>
<protein>
    <submittedName>
        <fullName evidence="2">YecA family protein</fullName>
    </submittedName>
</protein>
<evidence type="ECO:0000256" key="1">
    <source>
        <dbReference type="SAM" id="MobiDB-lite"/>
    </source>
</evidence>
<dbReference type="Gene3D" id="3.10.450.50">
    <property type="match status" value="1"/>
</dbReference>
<name>A0A6M3ZN10_9BURK</name>
<dbReference type="Pfam" id="PF03695">
    <property type="entry name" value="UPF0149"/>
    <property type="match status" value="1"/>
</dbReference>
<dbReference type="InterPro" id="IPR036255">
    <property type="entry name" value="YgfB-like_sf"/>
</dbReference>